<evidence type="ECO:0000313" key="2">
    <source>
        <dbReference type="EMBL" id="SVE21644.1"/>
    </source>
</evidence>
<feature type="non-terminal residue" evidence="2">
    <location>
        <position position="245"/>
    </location>
</feature>
<dbReference type="Gene3D" id="2.60.40.420">
    <property type="entry name" value="Cupredoxins - blue copper proteins"/>
    <property type="match status" value="1"/>
</dbReference>
<accession>A0A383BP26</accession>
<feature type="non-terminal residue" evidence="2">
    <location>
        <position position="1"/>
    </location>
</feature>
<dbReference type="SUPFAM" id="SSF49503">
    <property type="entry name" value="Cupredoxins"/>
    <property type="match status" value="1"/>
</dbReference>
<gene>
    <name evidence="2" type="ORF">METZ01_LOCUS474498</name>
</gene>
<protein>
    <submittedName>
        <fullName evidence="2">Uncharacterized protein</fullName>
    </submittedName>
</protein>
<sequence length="245" mass="26431">QTGELVRSGPVADIHGTEPVAYNRGGSFREFVAQVSDTVPHTAQLVTAGNPPGLSRENAIAAGQSISFQMPTTMLEVAFPHLNGGTHTTGGAFNFRSASLTARLQSNPDASKLFSSKVHGDPSTPLLRAYIGDSILFRLLSGMQNETHTFVVSGHGYRPERYDGDSRVTNTIHIGIAERYDLATTAGGYQEMAGDYLYYNGRTSKLSEGSWGIVRVHDKLQKDLKPLPGNEKPRKSAKQLCPKGA</sequence>
<dbReference type="InterPro" id="IPR008972">
    <property type="entry name" value="Cupredoxin"/>
</dbReference>
<dbReference type="AlphaFoldDB" id="A0A383BP26"/>
<evidence type="ECO:0000256" key="1">
    <source>
        <dbReference type="SAM" id="MobiDB-lite"/>
    </source>
</evidence>
<organism evidence="2">
    <name type="scientific">marine metagenome</name>
    <dbReference type="NCBI Taxonomy" id="408172"/>
    <lineage>
        <taxon>unclassified sequences</taxon>
        <taxon>metagenomes</taxon>
        <taxon>ecological metagenomes</taxon>
    </lineage>
</organism>
<proteinExistence type="predicted"/>
<feature type="region of interest" description="Disordered" evidence="1">
    <location>
        <begin position="223"/>
        <end position="245"/>
    </location>
</feature>
<reference evidence="2" key="1">
    <citation type="submission" date="2018-05" db="EMBL/GenBank/DDBJ databases">
        <authorList>
            <person name="Lanie J.A."/>
            <person name="Ng W.-L."/>
            <person name="Kazmierczak K.M."/>
            <person name="Andrzejewski T.M."/>
            <person name="Davidsen T.M."/>
            <person name="Wayne K.J."/>
            <person name="Tettelin H."/>
            <person name="Glass J.I."/>
            <person name="Rusch D."/>
            <person name="Podicherti R."/>
            <person name="Tsui H.-C.T."/>
            <person name="Winkler M.E."/>
        </authorList>
    </citation>
    <scope>NUCLEOTIDE SEQUENCE</scope>
</reference>
<name>A0A383BP26_9ZZZZ</name>
<dbReference type="EMBL" id="UINC01202030">
    <property type="protein sequence ID" value="SVE21644.1"/>
    <property type="molecule type" value="Genomic_DNA"/>
</dbReference>